<sequence>MRTPSKPGNRNALGDISLLYVSVLLRAAGEEGADHEVLARQFNLDETALTSPEARISIPRFMRMGEAAIRLTGNPALGLRMGALSRPIDAGLAGLAAETAPTIGQALMKLVRYSRLTSQNSRGHPGTDPDKRLVSFYSIRPYNRFNYFVVDSVLAAWTQLARTLTGRYDVLEKVRIEYPSIGLDDLFESWFRCPVEFSATENSLILKKSAWHQPSNQAHPAMHEQLCMMCERELERIKRGWSTSDRVRHLMTPLFRGETPGLETVAARLGTSPWTLQRQLAAEGTNFRLLLDETRQQLALDYLKETNSSLSEIAWLLGFANPPAFHKAYQRWFGMSPGEHRRQMRINTNNAD</sequence>
<dbReference type="Pfam" id="PF12833">
    <property type="entry name" value="HTH_18"/>
    <property type="match status" value="1"/>
</dbReference>
<dbReference type="PROSITE" id="PS01124">
    <property type="entry name" value="HTH_ARAC_FAMILY_2"/>
    <property type="match status" value="1"/>
</dbReference>
<dbReference type="InterPro" id="IPR018060">
    <property type="entry name" value="HTH_AraC"/>
</dbReference>
<name>A0A1I4XRC9_9GAMM</name>
<dbReference type="SMART" id="SM00342">
    <property type="entry name" value="HTH_ARAC"/>
    <property type="match status" value="1"/>
</dbReference>
<keyword evidence="2 5" id="KW-0238">DNA-binding</keyword>
<dbReference type="OrthoDB" id="5582699at2"/>
<dbReference type="GO" id="GO:0005829">
    <property type="term" value="C:cytosol"/>
    <property type="evidence" value="ECO:0007669"/>
    <property type="project" value="TreeGrafter"/>
</dbReference>
<gene>
    <name evidence="5" type="ORF">SAMN04487961_2680</name>
</gene>
<dbReference type="InterPro" id="IPR032687">
    <property type="entry name" value="AraC-type_N"/>
</dbReference>
<dbReference type="Gene3D" id="1.10.10.60">
    <property type="entry name" value="Homeodomain-like"/>
    <property type="match status" value="1"/>
</dbReference>
<proteinExistence type="predicted"/>
<reference evidence="6" key="1">
    <citation type="submission" date="2016-10" db="EMBL/GenBank/DDBJ databases">
        <authorList>
            <person name="Varghese N."/>
            <person name="Submissions S."/>
        </authorList>
    </citation>
    <scope>NUCLEOTIDE SEQUENCE [LARGE SCALE GENOMIC DNA]</scope>
    <source>
        <strain evidence="6">CGMCC 1.6775</strain>
    </source>
</reference>
<accession>A0A1I4XRC9</accession>
<evidence type="ECO:0000259" key="4">
    <source>
        <dbReference type="PROSITE" id="PS01124"/>
    </source>
</evidence>
<dbReference type="GO" id="GO:0003700">
    <property type="term" value="F:DNA-binding transcription factor activity"/>
    <property type="evidence" value="ECO:0007669"/>
    <property type="project" value="InterPro"/>
</dbReference>
<dbReference type="GO" id="GO:0000976">
    <property type="term" value="F:transcription cis-regulatory region binding"/>
    <property type="evidence" value="ECO:0007669"/>
    <property type="project" value="TreeGrafter"/>
</dbReference>
<keyword evidence="6" id="KW-1185">Reference proteome</keyword>
<protein>
    <submittedName>
        <fullName evidence="5">AraC-type DNA-binding protein</fullName>
    </submittedName>
</protein>
<dbReference type="PANTHER" id="PTHR47894:SF1">
    <property type="entry name" value="HTH-TYPE TRANSCRIPTIONAL REGULATOR VQSM"/>
    <property type="match status" value="1"/>
</dbReference>
<dbReference type="InterPro" id="IPR009057">
    <property type="entry name" value="Homeodomain-like_sf"/>
</dbReference>
<dbReference type="Pfam" id="PF12625">
    <property type="entry name" value="Arabinose_bd"/>
    <property type="match status" value="1"/>
</dbReference>
<keyword evidence="1" id="KW-0805">Transcription regulation</keyword>
<dbReference type="Proteomes" id="UP000199339">
    <property type="component" value="Unassembled WGS sequence"/>
</dbReference>
<evidence type="ECO:0000313" key="5">
    <source>
        <dbReference type="EMBL" id="SFN27840.1"/>
    </source>
</evidence>
<dbReference type="EMBL" id="FOUR01000006">
    <property type="protein sequence ID" value="SFN27840.1"/>
    <property type="molecule type" value="Genomic_DNA"/>
</dbReference>
<feature type="domain" description="HTH araC/xylS-type" evidence="4">
    <location>
        <begin position="245"/>
        <end position="343"/>
    </location>
</feature>
<organism evidence="5 6">
    <name type="scientific">Marinobacter pelagius</name>
    <dbReference type="NCBI Taxonomy" id="379482"/>
    <lineage>
        <taxon>Bacteria</taxon>
        <taxon>Pseudomonadati</taxon>
        <taxon>Pseudomonadota</taxon>
        <taxon>Gammaproteobacteria</taxon>
        <taxon>Pseudomonadales</taxon>
        <taxon>Marinobacteraceae</taxon>
        <taxon>Marinobacter</taxon>
    </lineage>
</organism>
<dbReference type="PANTHER" id="PTHR47894">
    <property type="entry name" value="HTH-TYPE TRANSCRIPTIONAL REGULATOR GADX"/>
    <property type="match status" value="1"/>
</dbReference>
<evidence type="ECO:0000313" key="6">
    <source>
        <dbReference type="Proteomes" id="UP000199339"/>
    </source>
</evidence>
<dbReference type="RefSeq" id="WP_092004483.1">
    <property type="nucleotide sequence ID" value="NZ_FOUR01000006.1"/>
</dbReference>
<dbReference type="SUPFAM" id="SSF46689">
    <property type="entry name" value="Homeodomain-like"/>
    <property type="match status" value="1"/>
</dbReference>
<keyword evidence="3" id="KW-0804">Transcription</keyword>
<evidence type="ECO:0000256" key="2">
    <source>
        <dbReference type="ARBA" id="ARBA00023125"/>
    </source>
</evidence>
<evidence type="ECO:0000256" key="1">
    <source>
        <dbReference type="ARBA" id="ARBA00023015"/>
    </source>
</evidence>
<dbReference type="AlphaFoldDB" id="A0A1I4XRC9"/>
<evidence type="ECO:0000256" key="3">
    <source>
        <dbReference type="ARBA" id="ARBA00023163"/>
    </source>
</evidence>